<dbReference type="Gene3D" id="3.90.550.10">
    <property type="entry name" value="Spore Coat Polysaccharide Biosynthesis Protein SpsA, Chain A"/>
    <property type="match status" value="1"/>
</dbReference>
<feature type="transmembrane region" description="Helical" evidence="18">
    <location>
        <begin position="116"/>
        <end position="134"/>
    </location>
</feature>
<proteinExistence type="inferred from homology"/>
<feature type="transmembrane region" description="Helical" evidence="18">
    <location>
        <begin position="461"/>
        <end position="482"/>
    </location>
</feature>
<keyword evidence="11" id="KW-0443">Lipid metabolism</keyword>
<keyword evidence="9" id="KW-0460">Magnesium</keyword>
<comment type="cofactor">
    <cofactor evidence="1">
        <name>Mg(2+)</name>
        <dbReference type="ChEBI" id="CHEBI:18420"/>
    </cofactor>
</comment>
<evidence type="ECO:0000256" key="4">
    <source>
        <dbReference type="ARBA" id="ARBA00022516"/>
    </source>
</evidence>
<dbReference type="GO" id="GO:0006071">
    <property type="term" value="P:glycerol metabolic process"/>
    <property type="evidence" value="ECO:0007669"/>
    <property type="project" value="UniProtKB-KW"/>
</dbReference>
<comment type="caution">
    <text evidence="20">The sequence shown here is derived from an EMBL/GenBank/DDBJ whole genome shotgun (WGS) entry which is preliminary data.</text>
</comment>
<keyword evidence="4" id="KW-0444">Lipid biosynthesis</keyword>
<feature type="transmembrane region" description="Helical" evidence="18">
    <location>
        <begin position="93"/>
        <end position="110"/>
    </location>
</feature>
<feature type="transmembrane region" description="Helical" evidence="18">
    <location>
        <begin position="400"/>
        <end position="423"/>
    </location>
</feature>
<dbReference type="SUPFAM" id="SSF53448">
    <property type="entry name" value="Nucleotide-diphospho-sugar transferases"/>
    <property type="match status" value="1"/>
</dbReference>
<dbReference type="CDD" id="cd06423">
    <property type="entry name" value="CESA_like"/>
    <property type="match status" value="1"/>
</dbReference>
<organism evidence="20 21">
    <name type="scientific">Trichormus variabilis SAG 1403-4b</name>
    <dbReference type="NCBI Taxonomy" id="447716"/>
    <lineage>
        <taxon>Bacteria</taxon>
        <taxon>Bacillati</taxon>
        <taxon>Cyanobacteriota</taxon>
        <taxon>Cyanophyceae</taxon>
        <taxon>Nostocales</taxon>
        <taxon>Nostocaceae</taxon>
        <taxon>Trichormus</taxon>
    </lineage>
</organism>
<evidence type="ECO:0000256" key="1">
    <source>
        <dbReference type="ARBA" id="ARBA00001946"/>
    </source>
</evidence>
<evidence type="ECO:0000256" key="10">
    <source>
        <dbReference type="ARBA" id="ARBA00022989"/>
    </source>
</evidence>
<evidence type="ECO:0000256" key="9">
    <source>
        <dbReference type="ARBA" id="ARBA00022842"/>
    </source>
</evidence>
<evidence type="ECO:0000256" key="13">
    <source>
        <dbReference type="ARBA" id="ARBA00023277"/>
    </source>
</evidence>
<evidence type="ECO:0000256" key="16">
    <source>
        <dbReference type="ARBA" id="ARBA00068721"/>
    </source>
</evidence>
<evidence type="ECO:0000256" key="12">
    <source>
        <dbReference type="ARBA" id="ARBA00023136"/>
    </source>
</evidence>
<dbReference type="AlphaFoldDB" id="A0A3S1A481"/>
<comment type="subcellular location">
    <subcellularLocation>
        <location evidence="2">Membrane</location>
        <topology evidence="2">Multi-pass membrane protein</topology>
    </subcellularLocation>
</comment>
<dbReference type="InterPro" id="IPR001173">
    <property type="entry name" value="Glyco_trans_2-like"/>
</dbReference>
<name>A0A3S1A481_ANAVA</name>
<keyword evidence="5" id="KW-0328">Glycosyltransferase</keyword>
<feature type="domain" description="Glycosyltransferase 2-like" evidence="19">
    <location>
        <begin position="151"/>
        <end position="318"/>
    </location>
</feature>
<evidence type="ECO:0000313" key="20">
    <source>
        <dbReference type="EMBL" id="RUS93414.1"/>
    </source>
</evidence>
<dbReference type="Pfam" id="PF00535">
    <property type="entry name" value="Glycos_transf_2"/>
    <property type="match status" value="1"/>
</dbReference>
<keyword evidence="8" id="KW-0319">Glycerol metabolism</keyword>
<evidence type="ECO:0000313" key="21">
    <source>
        <dbReference type="Proteomes" id="UP000276103"/>
    </source>
</evidence>
<keyword evidence="6 20" id="KW-0808">Transferase</keyword>
<evidence type="ECO:0000256" key="2">
    <source>
        <dbReference type="ARBA" id="ARBA00004141"/>
    </source>
</evidence>
<accession>A0A3S1A481</accession>
<evidence type="ECO:0000256" key="14">
    <source>
        <dbReference type="ARBA" id="ARBA00053004"/>
    </source>
</evidence>
<dbReference type="FunFam" id="3.90.550.10:FF:000164">
    <property type="entry name" value="Beta-(1-3)-glucosyl transferase"/>
    <property type="match status" value="1"/>
</dbReference>
<comment type="catalytic activity">
    <reaction evidence="14">
        <text>a 1,2-diacyl-sn-glycerol + UDP-alpha-D-glucose = a 1,2-diacyl-3-O-(beta-D-glucopyranosyl)-sn-glycerol + UDP + H(+)</text>
        <dbReference type="Rhea" id="RHEA:17285"/>
        <dbReference type="ChEBI" id="CHEBI:15378"/>
        <dbReference type="ChEBI" id="CHEBI:17815"/>
        <dbReference type="ChEBI" id="CHEBI:58223"/>
        <dbReference type="ChEBI" id="CHEBI:58885"/>
        <dbReference type="ChEBI" id="CHEBI:75799"/>
        <dbReference type="EC" id="2.4.1.336"/>
    </reaction>
</comment>
<reference evidence="20 21" key="1">
    <citation type="journal article" date="2019" name="Genome Biol. Evol.">
        <title>Day and night: Metabolic profiles and evolutionary relationships of six axenic non-marine cyanobacteria.</title>
        <authorList>
            <person name="Will S.E."/>
            <person name="Henke P."/>
            <person name="Boedeker C."/>
            <person name="Huang S."/>
            <person name="Brinkmann H."/>
            <person name="Rohde M."/>
            <person name="Jarek M."/>
            <person name="Friedl T."/>
            <person name="Seufert S."/>
            <person name="Schumacher M."/>
            <person name="Overmann J."/>
            <person name="Neumann-Schaal M."/>
            <person name="Petersen J."/>
        </authorList>
    </citation>
    <scope>NUCLEOTIDE SEQUENCE [LARGE SCALE GENOMIC DNA]</scope>
    <source>
        <strain evidence="20 21">SAG 1403-4b</strain>
    </source>
</reference>
<evidence type="ECO:0000256" key="6">
    <source>
        <dbReference type="ARBA" id="ARBA00022679"/>
    </source>
</evidence>
<keyword evidence="7 18" id="KW-0812">Transmembrane</keyword>
<dbReference type="PANTHER" id="PTHR43867:SF2">
    <property type="entry name" value="CELLULOSE SYNTHASE CATALYTIC SUBUNIT A [UDP-FORMING]"/>
    <property type="match status" value="1"/>
</dbReference>
<evidence type="ECO:0000256" key="18">
    <source>
        <dbReference type="SAM" id="Phobius"/>
    </source>
</evidence>
<evidence type="ECO:0000256" key="8">
    <source>
        <dbReference type="ARBA" id="ARBA00022798"/>
    </source>
</evidence>
<evidence type="ECO:0000259" key="19">
    <source>
        <dbReference type="Pfam" id="PF00535"/>
    </source>
</evidence>
<evidence type="ECO:0000256" key="3">
    <source>
        <dbReference type="ARBA" id="ARBA00006739"/>
    </source>
</evidence>
<evidence type="ECO:0000256" key="7">
    <source>
        <dbReference type="ARBA" id="ARBA00022692"/>
    </source>
</evidence>
<evidence type="ECO:0000256" key="15">
    <source>
        <dbReference type="ARBA" id="ARBA00066964"/>
    </source>
</evidence>
<dbReference type="Proteomes" id="UP000276103">
    <property type="component" value="Unassembled WGS sequence"/>
</dbReference>
<keyword evidence="21" id="KW-1185">Reference proteome</keyword>
<dbReference type="InterPro" id="IPR029044">
    <property type="entry name" value="Nucleotide-diphossugar_trans"/>
</dbReference>
<evidence type="ECO:0000256" key="5">
    <source>
        <dbReference type="ARBA" id="ARBA00022676"/>
    </source>
</evidence>
<gene>
    <name evidence="20" type="ORF">DSM107003_44700</name>
</gene>
<feature type="transmembrane region" description="Helical" evidence="18">
    <location>
        <begin position="429"/>
        <end position="449"/>
    </location>
</feature>
<dbReference type="InterPro" id="IPR050321">
    <property type="entry name" value="Glycosyltr_2/OpgH_subfam"/>
</dbReference>
<dbReference type="EC" id="2.4.1.336" evidence="15"/>
<dbReference type="GO" id="GO:0016758">
    <property type="term" value="F:hexosyltransferase activity"/>
    <property type="evidence" value="ECO:0007669"/>
    <property type="project" value="UniProtKB-ARBA"/>
</dbReference>
<keyword evidence="13" id="KW-0119">Carbohydrate metabolism</keyword>
<dbReference type="GO" id="GO:0005886">
    <property type="term" value="C:plasma membrane"/>
    <property type="evidence" value="ECO:0007669"/>
    <property type="project" value="TreeGrafter"/>
</dbReference>
<sequence length="511" mass="57878">MPETRKERNVSQASRHLFKIWEIHPLMYIKDKYWFLNLATMPANSWPEEDSYNLSSDPLNPLLSDLSAEEESVVEPDAVYLPSSQFPGRRPKAALVLTIVWSGTIALHLVSWGSIFILGLTTVLGIHALGIIFARPRHHAKEIQGDLPSVSVLVAAKNEEAVIARLVKNLCSLEYSNGEYEVWIIDDNSTDSTPQLLAELTQEYKQLKVLRRSPQAGGGKSGALNQVLPMTRGDIIAVFDADAQVNPDLLLQVVPLFQKEQVGAVQVRKAIANAKENFWTKGQMAEMAVDIWFQQQRTAIGGLGELRGNGQFVRRQALASCGGWNEETITDDLDLTIRLNLDKWDIECMFYPPVQEEGVTTAIALWHQRNRWAEGGYQRYLDYWNLILKNRMGTRKTWDLLIFLLIMYILPTAAVPDLLMAIVRHRPPMFSSVTGLSVTMSVIGMFAGLKRIRQDQELNISTYFLFLLQTLRGSIYMLHWLVVMSSTTARMSVRPKRLKWVKTVHTGVEKE</sequence>
<dbReference type="GO" id="GO:0046467">
    <property type="term" value="P:membrane lipid biosynthetic process"/>
    <property type="evidence" value="ECO:0007669"/>
    <property type="project" value="UniProtKB-ARBA"/>
</dbReference>
<dbReference type="EMBL" id="RSCM01000019">
    <property type="protein sequence ID" value="RUS93414.1"/>
    <property type="molecule type" value="Genomic_DNA"/>
</dbReference>
<evidence type="ECO:0000256" key="17">
    <source>
        <dbReference type="ARBA" id="ARBA00078564"/>
    </source>
</evidence>
<protein>
    <recommendedName>
        <fullName evidence="16">Beta-monoglucosyldiacylglycerol synthase</fullName>
        <ecNumber evidence="15">2.4.1.336</ecNumber>
    </recommendedName>
    <alternativeName>
        <fullName evidence="17">UDP-glucose:1,2-diacylglycerol 3-beta-D-glucosyltransferase</fullName>
    </alternativeName>
</protein>
<keyword evidence="10 18" id="KW-1133">Transmembrane helix</keyword>
<comment type="similarity">
    <text evidence="3">Belongs to the glycosyltransferase 2 family.</text>
</comment>
<evidence type="ECO:0000256" key="11">
    <source>
        <dbReference type="ARBA" id="ARBA00023098"/>
    </source>
</evidence>
<keyword evidence="12 18" id="KW-0472">Membrane</keyword>
<dbReference type="PANTHER" id="PTHR43867">
    <property type="entry name" value="CELLULOSE SYNTHASE CATALYTIC SUBUNIT A [UDP-FORMING]"/>
    <property type="match status" value="1"/>
</dbReference>